<evidence type="ECO:0000313" key="2">
    <source>
        <dbReference type="EMBL" id="ODV80373.1"/>
    </source>
</evidence>
<dbReference type="OrthoDB" id="4010961at2759"/>
<dbReference type="Proteomes" id="UP000094285">
    <property type="component" value="Unassembled WGS sequence"/>
</dbReference>
<evidence type="ECO:0000256" key="1">
    <source>
        <dbReference type="SAM" id="Phobius"/>
    </source>
</evidence>
<organism evidence="2 3">
    <name type="scientific">Suhomyces tanzawaensis NRRL Y-17324</name>
    <dbReference type="NCBI Taxonomy" id="984487"/>
    <lineage>
        <taxon>Eukaryota</taxon>
        <taxon>Fungi</taxon>
        <taxon>Dikarya</taxon>
        <taxon>Ascomycota</taxon>
        <taxon>Saccharomycotina</taxon>
        <taxon>Pichiomycetes</taxon>
        <taxon>Debaryomycetaceae</taxon>
        <taxon>Suhomyces</taxon>
    </lineage>
</organism>
<dbReference type="RefSeq" id="XP_020065495.1">
    <property type="nucleotide sequence ID" value="XM_020207596.1"/>
</dbReference>
<dbReference type="STRING" id="984487.A0A1E4SLI2"/>
<keyword evidence="3" id="KW-1185">Reference proteome</keyword>
<accession>A0A1E4SLI2</accession>
<protein>
    <submittedName>
        <fullName evidence="2">Uncharacterized protein</fullName>
    </submittedName>
</protein>
<keyword evidence="1" id="KW-0472">Membrane</keyword>
<feature type="transmembrane region" description="Helical" evidence="1">
    <location>
        <begin position="48"/>
        <end position="72"/>
    </location>
</feature>
<reference evidence="3" key="1">
    <citation type="submission" date="2016-05" db="EMBL/GenBank/DDBJ databases">
        <title>Comparative genomics of biotechnologically important yeasts.</title>
        <authorList>
            <consortium name="DOE Joint Genome Institute"/>
            <person name="Riley R."/>
            <person name="Haridas S."/>
            <person name="Wolfe K.H."/>
            <person name="Lopes M.R."/>
            <person name="Hittinger C.T."/>
            <person name="Goker M."/>
            <person name="Salamov A."/>
            <person name="Wisecaver J."/>
            <person name="Long T.M."/>
            <person name="Aerts A.L."/>
            <person name="Barry K."/>
            <person name="Choi C."/>
            <person name="Clum A."/>
            <person name="Coughlan A.Y."/>
            <person name="Deshpande S."/>
            <person name="Douglass A.P."/>
            <person name="Hanson S.J."/>
            <person name="Klenk H.-P."/>
            <person name="Labutti K."/>
            <person name="Lapidus A."/>
            <person name="Lindquist E."/>
            <person name="Lipzen A."/>
            <person name="Meier-Kolthoff J.P."/>
            <person name="Ohm R.A."/>
            <person name="Otillar R.P."/>
            <person name="Pangilinan J."/>
            <person name="Peng Y."/>
            <person name="Rokas A."/>
            <person name="Rosa C.A."/>
            <person name="Scheuner C."/>
            <person name="Sibirny A.A."/>
            <person name="Slot J.C."/>
            <person name="Stielow J.B."/>
            <person name="Sun H."/>
            <person name="Kurtzman C.P."/>
            <person name="Blackwell M."/>
            <person name="Grigoriev I.V."/>
            <person name="Jeffries T.W."/>
        </authorList>
    </citation>
    <scope>NUCLEOTIDE SEQUENCE [LARGE SCALE GENOMIC DNA]</scope>
    <source>
        <strain evidence="3">NRRL Y-17324</strain>
    </source>
</reference>
<name>A0A1E4SLI2_9ASCO</name>
<keyword evidence="1" id="KW-1133">Transmembrane helix</keyword>
<evidence type="ECO:0000313" key="3">
    <source>
        <dbReference type="Proteomes" id="UP000094285"/>
    </source>
</evidence>
<proteinExistence type="predicted"/>
<keyword evidence="1" id="KW-0812">Transmembrane</keyword>
<gene>
    <name evidence="2" type="ORF">CANTADRAFT_25965</name>
</gene>
<sequence length="455" mass="52102">MFTPRVRHLALSRLGRFQRLPLRSPFVSQSRSLTFSPGQLGALKRYGFVVNILAGAYIGGLLVCFGLFYMLYNDVNERQHIPLEIGFYNNIAAVKAINKDDVLKSPRYAVKHYRRILIELAKEGNPDFDFDENGPNKYDVPLLDSKVLVYEKSNAFANFYIDIVLRYSKALLAKGELQTSISMLQKVINDDDIFYKLGDAERVSQCCRLLSKVCPDKSDKISYLKRSIDMLTHTYSSIQLDENYLLQGSSRITDELMICLNDLAANYAKASNDNPALLSSSLNIYLSNLKVLTDLRQRLDNNLLSQTQYPLFNCDEINLIMLGCELKAHISEIMWAKGYKKNAIAWGEEVVEEIYFNHSNTKRASPILFNVLGNLLVMYDNLGDLKSKNRCDKLKLELEVFEGEEVGWYDSIISRFSKIMYHKGPLGIIEKPLTERYGRPTRVPEIEEIEDEDEE</sequence>
<dbReference type="AlphaFoldDB" id="A0A1E4SLI2"/>
<dbReference type="EMBL" id="KV453911">
    <property type="protein sequence ID" value="ODV80373.1"/>
    <property type="molecule type" value="Genomic_DNA"/>
</dbReference>
<dbReference type="GeneID" id="30981733"/>